<dbReference type="InterPro" id="IPR004358">
    <property type="entry name" value="Sig_transdc_His_kin-like_C"/>
</dbReference>
<dbReference type="EC" id="2.7.13.3" evidence="2"/>
<dbReference type="GO" id="GO:0005524">
    <property type="term" value="F:ATP binding"/>
    <property type="evidence" value="ECO:0007669"/>
    <property type="project" value="UniProtKB-KW"/>
</dbReference>
<dbReference type="Pfam" id="PF05226">
    <property type="entry name" value="CHASE2"/>
    <property type="match status" value="1"/>
</dbReference>
<dbReference type="PANTHER" id="PTHR42878:SF7">
    <property type="entry name" value="SENSOR HISTIDINE KINASE GLRK"/>
    <property type="match status" value="1"/>
</dbReference>
<evidence type="ECO:0000259" key="10">
    <source>
        <dbReference type="PROSITE" id="PS50109"/>
    </source>
</evidence>
<dbReference type="PRINTS" id="PR00344">
    <property type="entry name" value="BCTRLSENSOR"/>
</dbReference>
<comment type="caution">
    <text evidence="11">The sequence shown here is derived from an EMBL/GenBank/DDBJ whole genome shotgun (WGS) entry which is preliminary data.</text>
</comment>
<dbReference type="EMBL" id="WINI01000008">
    <property type="protein sequence ID" value="MQR02228.1"/>
    <property type="molecule type" value="Genomic_DNA"/>
</dbReference>
<dbReference type="PROSITE" id="PS50109">
    <property type="entry name" value="HIS_KIN"/>
    <property type="match status" value="1"/>
</dbReference>
<keyword evidence="5" id="KW-0547">Nucleotide-binding</keyword>
<evidence type="ECO:0000256" key="2">
    <source>
        <dbReference type="ARBA" id="ARBA00012438"/>
    </source>
</evidence>
<keyword evidence="9" id="KW-0812">Transmembrane</keyword>
<dbReference type="Gene3D" id="3.30.450.20">
    <property type="entry name" value="PAS domain"/>
    <property type="match status" value="1"/>
</dbReference>
<evidence type="ECO:0000313" key="11">
    <source>
        <dbReference type="EMBL" id="MQR02228.1"/>
    </source>
</evidence>
<evidence type="ECO:0000256" key="5">
    <source>
        <dbReference type="ARBA" id="ARBA00022741"/>
    </source>
</evidence>
<dbReference type="Pfam" id="PF02518">
    <property type="entry name" value="HATPase_c"/>
    <property type="match status" value="1"/>
</dbReference>
<dbReference type="InterPro" id="IPR007890">
    <property type="entry name" value="CHASE2"/>
</dbReference>
<dbReference type="PROSITE" id="PS51257">
    <property type="entry name" value="PROKAR_LIPOPROTEIN"/>
    <property type="match status" value="1"/>
</dbReference>
<dbReference type="PIRSF" id="PIRSF037347">
    <property type="entry name" value="STHK_CHASE2_PAS_prd"/>
    <property type="match status" value="1"/>
</dbReference>
<protein>
    <recommendedName>
        <fullName evidence="2">histidine kinase</fullName>
        <ecNumber evidence="2">2.7.13.3</ecNumber>
    </recommendedName>
</protein>
<evidence type="ECO:0000256" key="7">
    <source>
        <dbReference type="ARBA" id="ARBA00022840"/>
    </source>
</evidence>
<accession>A0A843YXN3</accession>
<sequence length="838" mass="92482">MTSPKRPFIKIAKRVALRQWLILTAILLLLAGCLGYQNGLAQLDQPLYDQFMRLDQRPARNDIIIVGIDDYSISQLGRWPWPRDYHAKVINNIMQAHPLAIGLDVIMPEPETIDNHGLRDGDINLAKALAASNKTVLPIVTTAAGTGVTSLLPIPEFQHAARALGHISLELDRDGIMRGIFLKEGQNGIWWPHFAVALADIAGQKITNQDGQLPGEHRDQHGSLPIVEGAKNQVNAFAGATSTEVTLPQTESSSDQWQRDYHVNIRFSGDRGSFRSVPYISVLRGEVPRSFFNNKYVLIGATAIGMADAFPTPVSGSSGIMPGVEINANILSSLLDHTTISIASAQYTVLFSVLPLLIALISYLFLTPRLALILTGLLMLLVTAISYIALKYGLWIAPSAALISLGLAYPLWSWCRLEAAITYLGHEFMLLDQEPHLLPEVHRIASSQLQGEDLLEQRINAMRNAARRVRDLRHFVSDSLDSLPDATLITTTDGHVLIANQVAKDYFHAVDLPDIANALPPYLFSKMSQPQPLEAMAQQTFDWFDLLDTRHQSALSSGLAVQDQHGHDLLIKSAPCYSAHHVLSGWIVSIIDITSIRAAERSRDETLRFLSHDMRAPQASILALLELQGDASSALPQQEFFSRIEHASRKTLGLADNFVQLARAESEEYRLEEVDFQDVIIDATDEMWILAQNKGIKLLVDIATTEPNGDDTAEFITHIDRGLMARALCNLIANAINYSPVHTTITCSLRHELINTQPHIVCCISDQGYGISAADQAKLFQRFQRIQAPGQPKSEGIGLGLVFVKTVVERHFGEISFTSEAGKGTKFVISLPELLKKP</sequence>
<dbReference type="InterPro" id="IPR036890">
    <property type="entry name" value="HATPase_C_sf"/>
</dbReference>
<dbReference type="SMART" id="SM00388">
    <property type="entry name" value="HisKA"/>
    <property type="match status" value="1"/>
</dbReference>
<feature type="transmembrane region" description="Helical" evidence="9">
    <location>
        <begin position="371"/>
        <end position="389"/>
    </location>
</feature>
<keyword evidence="4" id="KW-0808">Transferase</keyword>
<dbReference type="CDD" id="cd00075">
    <property type="entry name" value="HATPase"/>
    <property type="match status" value="1"/>
</dbReference>
<dbReference type="Proteomes" id="UP000451565">
    <property type="component" value="Unassembled WGS sequence"/>
</dbReference>
<comment type="catalytic activity">
    <reaction evidence="1">
        <text>ATP + protein L-histidine = ADP + protein N-phospho-L-histidine.</text>
        <dbReference type="EC" id="2.7.13.3"/>
    </reaction>
</comment>
<dbReference type="Gene3D" id="3.30.565.10">
    <property type="entry name" value="Histidine kinase-like ATPase, C-terminal domain"/>
    <property type="match status" value="1"/>
</dbReference>
<reference evidence="11 12" key="1">
    <citation type="submission" date="2019-10" db="EMBL/GenBank/DDBJ databases">
        <title>Glaciimonas soli sp. nov., a psychrophilic bacterium isolated from the forest soil of a high elevation mountain in Taiwan.</title>
        <authorList>
            <person name="Wang L.-T."/>
            <person name="Shieh W.Y."/>
        </authorList>
    </citation>
    <scope>NUCLEOTIDE SEQUENCE [LARGE SCALE GENOMIC DNA]</scope>
    <source>
        <strain evidence="11 12">GS1</strain>
    </source>
</reference>
<name>A0A843YXN3_9BURK</name>
<dbReference type="SUPFAM" id="SSF47384">
    <property type="entry name" value="Homodimeric domain of signal transducing histidine kinase"/>
    <property type="match status" value="1"/>
</dbReference>
<dbReference type="InterPro" id="IPR003594">
    <property type="entry name" value="HATPase_dom"/>
</dbReference>
<organism evidence="11 12">
    <name type="scientific">Glaciimonas soli</name>
    <dbReference type="NCBI Taxonomy" id="2590999"/>
    <lineage>
        <taxon>Bacteria</taxon>
        <taxon>Pseudomonadati</taxon>
        <taxon>Pseudomonadota</taxon>
        <taxon>Betaproteobacteria</taxon>
        <taxon>Burkholderiales</taxon>
        <taxon>Oxalobacteraceae</taxon>
        <taxon>Glaciimonas</taxon>
    </lineage>
</organism>
<dbReference type="AlphaFoldDB" id="A0A843YXN3"/>
<keyword evidence="8" id="KW-0902">Two-component regulatory system</keyword>
<gene>
    <name evidence="11" type="ORF">GEV47_16250</name>
</gene>
<dbReference type="OrthoDB" id="9802500at2"/>
<evidence type="ECO:0000256" key="3">
    <source>
        <dbReference type="ARBA" id="ARBA00022553"/>
    </source>
</evidence>
<dbReference type="GO" id="GO:0000155">
    <property type="term" value="F:phosphorelay sensor kinase activity"/>
    <property type="evidence" value="ECO:0007669"/>
    <property type="project" value="InterPro"/>
</dbReference>
<dbReference type="InterPro" id="IPR005467">
    <property type="entry name" value="His_kinase_dom"/>
</dbReference>
<evidence type="ECO:0000256" key="6">
    <source>
        <dbReference type="ARBA" id="ARBA00022777"/>
    </source>
</evidence>
<dbReference type="GO" id="GO:0030295">
    <property type="term" value="F:protein kinase activator activity"/>
    <property type="evidence" value="ECO:0007669"/>
    <property type="project" value="TreeGrafter"/>
</dbReference>
<dbReference type="SUPFAM" id="SSF55874">
    <property type="entry name" value="ATPase domain of HSP90 chaperone/DNA topoisomerase II/histidine kinase"/>
    <property type="match status" value="1"/>
</dbReference>
<proteinExistence type="predicted"/>
<dbReference type="GO" id="GO:0007234">
    <property type="term" value="P:osmosensory signaling via phosphorelay pathway"/>
    <property type="evidence" value="ECO:0007669"/>
    <property type="project" value="TreeGrafter"/>
</dbReference>
<evidence type="ECO:0000256" key="9">
    <source>
        <dbReference type="SAM" id="Phobius"/>
    </source>
</evidence>
<dbReference type="InterPro" id="IPR017181">
    <property type="entry name" value="Sig_transdc_His_kin_CHASE2"/>
</dbReference>
<dbReference type="InterPro" id="IPR050351">
    <property type="entry name" value="BphY/WalK/GraS-like"/>
</dbReference>
<keyword evidence="12" id="KW-1185">Reference proteome</keyword>
<dbReference type="SMART" id="SM00387">
    <property type="entry name" value="HATPase_c"/>
    <property type="match status" value="1"/>
</dbReference>
<keyword evidence="7" id="KW-0067">ATP-binding</keyword>
<evidence type="ECO:0000313" key="12">
    <source>
        <dbReference type="Proteomes" id="UP000451565"/>
    </source>
</evidence>
<dbReference type="CDD" id="cd00082">
    <property type="entry name" value="HisKA"/>
    <property type="match status" value="1"/>
</dbReference>
<dbReference type="GO" id="GO:0000156">
    <property type="term" value="F:phosphorelay response regulator activity"/>
    <property type="evidence" value="ECO:0007669"/>
    <property type="project" value="TreeGrafter"/>
</dbReference>
<keyword evidence="3" id="KW-0597">Phosphoprotein</keyword>
<evidence type="ECO:0000256" key="8">
    <source>
        <dbReference type="ARBA" id="ARBA00023012"/>
    </source>
</evidence>
<keyword evidence="6" id="KW-0418">Kinase</keyword>
<keyword evidence="9" id="KW-1133">Transmembrane helix</keyword>
<dbReference type="RefSeq" id="WP_153235838.1">
    <property type="nucleotide sequence ID" value="NZ_WINI01000008.1"/>
</dbReference>
<dbReference type="InterPro" id="IPR003661">
    <property type="entry name" value="HisK_dim/P_dom"/>
</dbReference>
<dbReference type="Gene3D" id="1.10.287.130">
    <property type="match status" value="1"/>
</dbReference>
<dbReference type="PANTHER" id="PTHR42878">
    <property type="entry name" value="TWO-COMPONENT HISTIDINE KINASE"/>
    <property type="match status" value="1"/>
</dbReference>
<feature type="domain" description="Histidine kinase" evidence="10">
    <location>
        <begin position="609"/>
        <end position="835"/>
    </location>
</feature>
<keyword evidence="9" id="KW-0472">Membrane</keyword>
<dbReference type="InterPro" id="IPR036097">
    <property type="entry name" value="HisK_dim/P_sf"/>
</dbReference>
<evidence type="ECO:0000256" key="1">
    <source>
        <dbReference type="ARBA" id="ARBA00000085"/>
    </source>
</evidence>
<evidence type="ECO:0000256" key="4">
    <source>
        <dbReference type="ARBA" id="ARBA00022679"/>
    </source>
</evidence>
<feature type="transmembrane region" description="Helical" evidence="9">
    <location>
        <begin position="347"/>
        <end position="366"/>
    </location>
</feature>
<dbReference type="SMART" id="SM01080">
    <property type="entry name" value="CHASE2"/>
    <property type="match status" value="1"/>
</dbReference>